<sequence>MSIVVKWLTAHILKNRSDPELNEQPYESNIIGSQTENSPIEDTSSEEHSDIKWIPNDNLITKHNKFINTVTECNKQKHNLENKLIPRSKQLIKQYMQKSRSIDITDKISTSDIKKEMLIVDKLITNTEEIINKFTITDSTILDEYNDYIKQASDFLTTNNINNAITLDDILSYEKLHMLLNKYHDDELQCSNKTKFVNDINIYFDLEKIMNTRITIKSHTEIVYNPDSETNSIDIQDDKMTYLDNNDE</sequence>
<evidence type="ECO:0000313" key="2">
    <source>
        <dbReference type="EMBL" id="AYV80361.1"/>
    </source>
</evidence>
<proteinExistence type="predicted"/>
<name>A0A3G5A2E3_9VIRU</name>
<organism evidence="2">
    <name type="scientific">Gaeavirus sp</name>
    <dbReference type="NCBI Taxonomy" id="2487767"/>
    <lineage>
        <taxon>Viruses</taxon>
        <taxon>Varidnaviria</taxon>
        <taxon>Bamfordvirae</taxon>
        <taxon>Nucleocytoviricota</taxon>
        <taxon>Megaviricetes</taxon>
        <taxon>Imitervirales</taxon>
        <taxon>Mimiviridae</taxon>
        <taxon>Klosneuvirinae</taxon>
    </lineage>
</organism>
<protein>
    <submittedName>
        <fullName evidence="2">Uncharacterized protein</fullName>
    </submittedName>
</protein>
<dbReference type="EMBL" id="MK072237">
    <property type="protein sequence ID" value="AYV80361.1"/>
    <property type="molecule type" value="Genomic_DNA"/>
</dbReference>
<accession>A0A3G5A2E3</accession>
<gene>
    <name evidence="2" type="ORF">Gaeavirus39_3</name>
</gene>
<reference evidence="2" key="1">
    <citation type="submission" date="2018-10" db="EMBL/GenBank/DDBJ databases">
        <title>Hidden diversity of soil giant viruses.</title>
        <authorList>
            <person name="Schulz F."/>
            <person name="Alteio L."/>
            <person name="Goudeau D."/>
            <person name="Ryan E.M."/>
            <person name="Malmstrom R.R."/>
            <person name="Blanchard J."/>
            <person name="Woyke T."/>
        </authorList>
    </citation>
    <scope>NUCLEOTIDE SEQUENCE</scope>
    <source>
        <strain evidence="2">GAV1</strain>
    </source>
</reference>
<evidence type="ECO:0000256" key="1">
    <source>
        <dbReference type="SAM" id="MobiDB-lite"/>
    </source>
</evidence>
<feature type="compositionally biased region" description="Polar residues" evidence="1">
    <location>
        <begin position="29"/>
        <end position="42"/>
    </location>
</feature>
<feature type="region of interest" description="Disordered" evidence="1">
    <location>
        <begin position="29"/>
        <end position="48"/>
    </location>
</feature>